<evidence type="ECO:0000313" key="1">
    <source>
        <dbReference type="EMBL" id="OGI68496.1"/>
    </source>
</evidence>
<reference evidence="1 2" key="1">
    <citation type="journal article" date="2016" name="Nat. Commun.">
        <title>Thousands of microbial genomes shed light on interconnected biogeochemical processes in an aquifer system.</title>
        <authorList>
            <person name="Anantharaman K."/>
            <person name="Brown C.T."/>
            <person name="Hug L.A."/>
            <person name="Sharon I."/>
            <person name="Castelle C.J."/>
            <person name="Probst A.J."/>
            <person name="Thomas B.C."/>
            <person name="Singh A."/>
            <person name="Wilkins M.J."/>
            <person name="Karaoz U."/>
            <person name="Brodie E.L."/>
            <person name="Williams K.H."/>
            <person name="Hubbard S.S."/>
            <person name="Banfield J.F."/>
        </authorList>
    </citation>
    <scope>NUCLEOTIDE SEQUENCE [LARGE SCALE GENOMIC DNA]</scope>
</reference>
<comment type="caution">
    <text evidence="1">The sequence shown here is derived from an EMBL/GenBank/DDBJ whole genome shotgun (WGS) entry which is preliminary data.</text>
</comment>
<sequence length="166" mass="19208">MKKAKDHYLYPIRNKVLNYSGDPFQDFDPVDKQFDDTLSQVLEDIWGYIDKCFEFGDNPLRHLRIYFPNFLCSFHQPKTKTGVAQIVGGVDYVVPRYGDWSMGFVAFTSKVSKDKKKICFCPSEDGLGFWWPYEELAQVNARVLVCGAEQLVDCFEADRLQKKAHS</sequence>
<dbReference type="AlphaFoldDB" id="A0A1F6VFZ5"/>
<dbReference type="Proteomes" id="UP000178235">
    <property type="component" value="Unassembled WGS sequence"/>
</dbReference>
<accession>A0A1F6VFZ5</accession>
<protein>
    <submittedName>
        <fullName evidence="1">Uncharacterized protein</fullName>
    </submittedName>
</protein>
<organism evidence="1 2">
    <name type="scientific">Candidatus Nomurabacteria bacterium RIFCSPHIGHO2_01_FULL_42_15</name>
    <dbReference type="NCBI Taxonomy" id="1801742"/>
    <lineage>
        <taxon>Bacteria</taxon>
        <taxon>Candidatus Nomuraibacteriota</taxon>
    </lineage>
</organism>
<dbReference type="EMBL" id="MFTS01000003">
    <property type="protein sequence ID" value="OGI68496.1"/>
    <property type="molecule type" value="Genomic_DNA"/>
</dbReference>
<name>A0A1F6VFZ5_9BACT</name>
<proteinExistence type="predicted"/>
<evidence type="ECO:0000313" key="2">
    <source>
        <dbReference type="Proteomes" id="UP000178235"/>
    </source>
</evidence>
<gene>
    <name evidence="1" type="ORF">A2738_01265</name>
</gene>